<dbReference type="InterPro" id="IPR036390">
    <property type="entry name" value="WH_DNA-bd_sf"/>
</dbReference>
<dbReference type="STRING" id="1486262.TM49_09360"/>
<dbReference type="InterPro" id="IPR036388">
    <property type="entry name" value="WH-like_DNA-bd_sf"/>
</dbReference>
<evidence type="ECO:0000256" key="4">
    <source>
        <dbReference type="ARBA" id="ARBA00023163"/>
    </source>
</evidence>
<accession>A0A0D5LVT3</accession>
<gene>
    <name evidence="6" type="ORF">TM49_09360</name>
</gene>
<evidence type="ECO:0000256" key="3">
    <source>
        <dbReference type="ARBA" id="ARBA00023125"/>
    </source>
</evidence>
<dbReference type="GO" id="GO:0003700">
    <property type="term" value="F:DNA-binding transcription factor activity"/>
    <property type="evidence" value="ECO:0007669"/>
    <property type="project" value="InterPro"/>
</dbReference>
<evidence type="ECO:0000256" key="2">
    <source>
        <dbReference type="ARBA" id="ARBA00023015"/>
    </source>
</evidence>
<reference evidence="6 7" key="1">
    <citation type="journal article" date="2015" name="Genome Announc.">
        <title>Complete genome sequence of Martelella endophytica YC6887, which has antifungal activity associated with a halophyte.</title>
        <authorList>
            <person name="Khan A."/>
            <person name="Khan H."/>
            <person name="Chung E.J."/>
            <person name="Hossain M.T."/>
            <person name="Chung Y.R."/>
        </authorList>
    </citation>
    <scope>NUCLEOTIDE SEQUENCE [LARGE SCALE GENOMIC DNA]</scope>
    <source>
        <strain evidence="6">YC6887</strain>
    </source>
</reference>
<dbReference type="RefSeq" id="WP_045685039.1">
    <property type="nucleotide sequence ID" value="NZ_CP010803.1"/>
</dbReference>
<proteinExistence type="inferred from homology"/>
<feature type="domain" description="HTH lysR-type" evidence="5">
    <location>
        <begin position="5"/>
        <end position="62"/>
    </location>
</feature>
<dbReference type="PATRIC" id="fig|1486262.3.peg.1936"/>
<dbReference type="Pfam" id="PF03466">
    <property type="entry name" value="LysR_substrate"/>
    <property type="match status" value="1"/>
</dbReference>
<keyword evidence="3" id="KW-0238">DNA-binding</keyword>
<dbReference type="AlphaFoldDB" id="A0A0D5LVT3"/>
<protein>
    <submittedName>
        <fullName evidence="6">LysR family transcriptional regulator</fullName>
    </submittedName>
</protein>
<dbReference type="InterPro" id="IPR000847">
    <property type="entry name" value="LysR_HTH_N"/>
</dbReference>
<dbReference type="FunFam" id="1.10.10.10:FF:000001">
    <property type="entry name" value="LysR family transcriptional regulator"/>
    <property type="match status" value="1"/>
</dbReference>
<comment type="similarity">
    <text evidence="1">Belongs to the LysR transcriptional regulatory family.</text>
</comment>
<dbReference type="EMBL" id="CP010803">
    <property type="protein sequence ID" value="AJY48075.1"/>
    <property type="molecule type" value="Genomic_DNA"/>
</dbReference>
<dbReference type="SUPFAM" id="SSF46785">
    <property type="entry name" value="Winged helix' DNA-binding domain"/>
    <property type="match status" value="1"/>
</dbReference>
<evidence type="ECO:0000313" key="7">
    <source>
        <dbReference type="Proteomes" id="UP000032611"/>
    </source>
</evidence>
<dbReference type="Pfam" id="PF00126">
    <property type="entry name" value="HTH_1"/>
    <property type="match status" value="1"/>
</dbReference>
<keyword evidence="7" id="KW-1185">Reference proteome</keyword>
<dbReference type="HOGENOM" id="CLU_039613_16_1_5"/>
<evidence type="ECO:0000259" key="5">
    <source>
        <dbReference type="PROSITE" id="PS50931"/>
    </source>
</evidence>
<dbReference type="InterPro" id="IPR005119">
    <property type="entry name" value="LysR_subst-bd"/>
</dbReference>
<keyword evidence="4" id="KW-0804">Transcription</keyword>
<evidence type="ECO:0000256" key="1">
    <source>
        <dbReference type="ARBA" id="ARBA00009437"/>
    </source>
</evidence>
<dbReference type="KEGG" id="mey:TM49_09360"/>
<dbReference type="PANTHER" id="PTHR30537">
    <property type="entry name" value="HTH-TYPE TRANSCRIPTIONAL REGULATOR"/>
    <property type="match status" value="1"/>
</dbReference>
<dbReference type="GO" id="GO:0043565">
    <property type="term" value="F:sequence-specific DNA binding"/>
    <property type="evidence" value="ECO:0007669"/>
    <property type="project" value="TreeGrafter"/>
</dbReference>
<keyword evidence="2" id="KW-0805">Transcription regulation</keyword>
<dbReference type="Gene3D" id="1.10.10.10">
    <property type="entry name" value="Winged helix-like DNA-binding domain superfamily/Winged helix DNA-binding domain"/>
    <property type="match status" value="1"/>
</dbReference>
<evidence type="ECO:0000313" key="6">
    <source>
        <dbReference type="EMBL" id="AJY48075.1"/>
    </source>
</evidence>
<dbReference type="OrthoDB" id="9813056at2"/>
<dbReference type="Gene3D" id="3.40.190.290">
    <property type="match status" value="1"/>
</dbReference>
<dbReference type="SUPFAM" id="SSF53850">
    <property type="entry name" value="Periplasmic binding protein-like II"/>
    <property type="match status" value="1"/>
</dbReference>
<dbReference type="GO" id="GO:0006351">
    <property type="term" value="P:DNA-templated transcription"/>
    <property type="evidence" value="ECO:0007669"/>
    <property type="project" value="TreeGrafter"/>
</dbReference>
<name>A0A0D5LVT3_MAREN</name>
<dbReference type="PANTHER" id="PTHR30537:SF1">
    <property type="entry name" value="HTH-TYPE TRANSCRIPTIONAL REGULATOR PGRR"/>
    <property type="match status" value="1"/>
</dbReference>
<dbReference type="PROSITE" id="PS50931">
    <property type="entry name" value="HTH_LYSR"/>
    <property type="match status" value="1"/>
</dbReference>
<sequence length="298" mass="32003">MNERPTLAELSAFAAVARHLSFRAAAEALDIGPSTLSHMIRDLEARLGVRLFNRTTRSVALTEAGQRFAGRVHPLLEGLDDALDEVGSAGDTARGRLRISASETVAALLLRRTVPAFLQRFPDVTLDLVAEPQFTDIVAGGYDAAFRLGEAVPLDMVAVKIGGPSRMVTVAAPAYLAGHAAPQTPSELTGHALIASRTPAGRPQQWEFGRNGEVIRIEAEGRLVLNRTELMTRAALAGLGIAYVPERIAAAHLETGALRLLLDDWCPSYPGLSLYYPGHRLVPARLRAFIAVLRAVPP</sequence>
<dbReference type="InterPro" id="IPR058163">
    <property type="entry name" value="LysR-type_TF_proteobact-type"/>
</dbReference>
<organism evidence="6 7">
    <name type="scientific">Martelella endophytica</name>
    <dbReference type="NCBI Taxonomy" id="1486262"/>
    <lineage>
        <taxon>Bacteria</taxon>
        <taxon>Pseudomonadati</taxon>
        <taxon>Pseudomonadota</taxon>
        <taxon>Alphaproteobacteria</taxon>
        <taxon>Hyphomicrobiales</taxon>
        <taxon>Aurantimonadaceae</taxon>
        <taxon>Martelella</taxon>
    </lineage>
</organism>
<dbReference type="Proteomes" id="UP000032611">
    <property type="component" value="Chromosome"/>
</dbReference>